<evidence type="ECO:0000313" key="3">
    <source>
        <dbReference type="EMBL" id="TRM67637.1"/>
    </source>
</evidence>
<keyword evidence="4" id="KW-1185">Reference proteome</keyword>
<feature type="compositionally biased region" description="Acidic residues" evidence="1">
    <location>
        <begin position="163"/>
        <end position="181"/>
    </location>
</feature>
<comment type="caution">
    <text evidence="3">The sequence shown here is derived from an EMBL/GenBank/DDBJ whole genome shotgun (WGS) entry which is preliminary data.</text>
</comment>
<feature type="region of interest" description="Disordered" evidence="1">
    <location>
        <begin position="139"/>
        <end position="201"/>
    </location>
</feature>
<gene>
    <name evidence="3" type="ORF">BD626DRAFT_103837</name>
</gene>
<feature type="compositionally biased region" description="Basic and acidic residues" evidence="1">
    <location>
        <begin position="139"/>
        <end position="148"/>
    </location>
</feature>
<dbReference type="AlphaFoldDB" id="A0A550CS72"/>
<dbReference type="Proteomes" id="UP000320762">
    <property type="component" value="Unassembled WGS sequence"/>
</dbReference>
<dbReference type="InterPro" id="IPR040233">
    <property type="entry name" value="CCD97-like_C"/>
</dbReference>
<reference evidence="3 4" key="1">
    <citation type="journal article" date="2019" name="New Phytol.">
        <title>Comparative genomics reveals unique wood-decay strategies and fruiting body development in the Schizophyllaceae.</title>
        <authorList>
            <person name="Almasi E."/>
            <person name="Sahu N."/>
            <person name="Krizsan K."/>
            <person name="Balint B."/>
            <person name="Kovacs G.M."/>
            <person name="Kiss B."/>
            <person name="Cseklye J."/>
            <person name="Drula E."/>
            <person name="Henrissat B."/>
            <person name="Nagy I."/>
            <person name="Chovatia M."/>
            <person name="Adam C."/>
            <person name="LaButti K."/>
            <person name="Lipzen A."/>
            <person name="Riley R."/>
            <person name="Grigoriev I.V."/>
            <person name="Nagy L.G."/>
        </authorList>
    </citation>
    <scope>NUCLEOTIDE SEQUENCE [LARGE SCALE GENOMIC DNA]</scope>
    <source>
        <strain evidence="3 4">NL-1724</strain>
    </source>
</reference>
<name>A0A550CS72_9AGAR</name>
<dbReference type="PANTHER" id="PTHR31840:SF1">
    <property type="entry name" value="COILED-COIL DOMAIN-CONTAINING PROTEIN 97"/>
    <property type="match status" value="1"/>
</dbReference>
<evidence type="ECO:0000259" key="2">
    <source>
        <dbReference type="Pfam" id="PF09747"/>
    </source>
</evidence>
<dbReference type="STRING" id="97359.A0A550CS72"/>
<feature type="domain" description="CCD97-like C-terminal" evidence="2">
    <location>
        <begin position="136"/>
        <end position="250"/>
    </location>
</feature>
<protein>
    <recommendedName>
        <fullName evidence="2">CCD97-like C-terminal domain-containing protein</fullName>
    </recommendedName>
</protein>
<dbReference type="PANTHER" id="PTHR31840">
    <property type="entry name" value="COILED-COIL DOMAIN-CONTAINING PROTEIN 97"/>
    <property type="match status" value="1"/>
</dbReference>
<accession>A0A550CS72</accession>
<dbReference type="InterPro" id="IPR018613">
    <property type="entry name" value="Ccdc97-like"/>
</dbReference>
<dbReference type="Pfam" id="PF09747">
    <property type="entry name" value="CCD97-like_C"/>
    <property type="match status" value="1"/>
</dbReference>
<sequence length="256" mass="29715">MAAPPFDDIATLKYLGLDPSYTPSPSQAPIEFLTKHLTYLPPHLSTKFAQITDPKQRTAVPRIRNRRTKYTHTAPKELFFPIARNTWPHLWDGRERRGEEEGREERLWAEEGFMPGQRKHVNKIGGLLGGYEEEREAERVRTLRRERGAAASVAADPEPQPQPEDDFVPEEDSESDEDEDRQPEIPAPLQASLPELEETDAERQAYFERTINARFIYGLLDDIDYDNVDWDETLDDDEDREAEERWFDDDDDDDEA</sequence>
<evidence type="ECO:0000256" key="1">
    <source>
        <dbReference type="SAM" id="MobiDB-lite"/>
    </source>
</evidence>
<dbReference type="EMBL" id="VDMD01000002">
    <property type="protein sequence ID" value="TRM67637.1"/>
    <property type="molecule type" value="Genomic_DNA"/>
</dbReference>
<evidence type="ECO:0000313" key="4">
    <source>
        <dbReference type="Proteomes" id="UP000320762"/>
    </source>
</evidence>
<feature type="region of interest" description="Disordered" evidence="1">
    <location>
        <begin position="229"/>
        <end position="256"/>
    </location>
</feature>
<proteinExistence type="predicted"/>
<dbReference type="OrthoDB" id="3345311at2759"/>
<organism evidence="3 4">
    <name type="scientific">Schizophyllum amplum</name>
    <dbReference type="NCBI Taxonomy" id="97359"/>
    <lineage>
        <taxon>Eukaryota</taxon>
        <taxon>Fungi</taxon>
        <taxon>Dikarya</taxon>
        <taxon>Basidiomycota</taxon>
        <taxon>Agaricomycotina</taxon>
        <taxon>Agaricomycetes</taxon>
        <taxon>Agaricomycetidae</taxon>
        <taxon>Agaricales</taxon>
        <taxon>Schizophyllaceae</taxon>
        <taxon>Schizophyllum</taxon>
    </lineage>
</organism>